<evidence type="ECO:0000256" key="3">
    <source>
        <dbReference type="ARBA" id="ARBA00023054"/>
    </source>
</evidence>
<evidence type="ECO:0000313" key="6">
    <source>
        <dbReference type="Proteomes" id="UP001056336"/>
    </source>
</evidence>
<accession>A0ABY4QVR8</accession>
<evidence type="ECO:0000256" key="4">
    <source>
        <dbReference type="ARBA" id="ARBA00023172"/>
    </source>
</evidence>
<organism evidence="5 6">
    <name type="scientific">Jatrophihabitans telluris</name>
    <dbReference type="NCBI Taxonomy" id="2038343"/>
    <lineage>
        <taxon>Bacteria</taxon>
        <taxon>Bacillati</taxon>
        <taxon>Actinomycetota</taxon>
        <taxon>Actinomycetes</taxon>
        <taxon>Jatrophihabitantales</taxon>
        <taxon>Jatrophihabitantaceae</taxon>
        <taxon>Jatrophihabitans</taxon>
    </lineage>
</organism>
<keyword evidence="6" id="KW-1185">Reference proteome</keyword>
<dbReference type="PANTHER" id="PTHR30563">
    <property type="entry name" value="DNA RECOMBINATION PROTEIN RMUC"/>
    <property type="match status" value="1"/>
</dbReference>
<sequence>MVSVALLCLVVGLAAGALIGHLYTRGRAALSALARAQVDAARGGSAHDLAQRQHAIAAMVGPLQSSLDAVQAQLRLSERDRLSAQAALDEHLAAMRVTTEGLRTETSQLVTALRAPQVRGRWGELQLERAVEAAGMVEHVDYRTQVTVAGPDGTVRPDLVVTLVGGREIVIDAKVAFSGYLEAMEATTEARRTDRLRAHARQLRAHVDGLADKTYWDAFESTPEFVVCFVPAEAFLDAALRQDPTLLEHALARNVVIATPSTLVALLRTIGYSWRQEALARNTAEVSKLGRELHQRLSTMSGHLDKVGRSLSSAVTAFNSTVGAFESRVLVTARRFDDLSVVDSSAHGGLPAPEQILATTRAVSSE</sequence>
<reference evidence="5" key="2">
    <citation type="submission" date="2022-05" db="EMBL/GenBank/DDBJ databases">
        <authorList>
            <person name="Kim J.-S."/>
            <person name="Lee K."/>
            <person name="Suh M."/>
            <person name="Eom M."/>
            <person name="Kim J.-S."/>
            <person name="Kim D.-S."/>
            <person name="Ko S.-H."/>
            <person name="Shin Y."/>
            <person name="Lee J.-S."/>
        </authorList>
    </citation>
    <scope>NUCLEOTIDE SEQUENCE</scope>
    <source>
        <strain evidence="5">N237</strain>
    </source>
</reference>
<protein>
    <submittedName>
        <fullName evidence="5">DNA recombination protein RmuC</fullName>
    </submittedName>
</protein>
<dbReference type="EMBL" id="CP097332">
    <property type="protein sequence ID" value="UQX87753.1"/>
    <property type="molecule type" value="Genomic_DNA"/>
</dbReference>
<dbReference type="Proteomes" id="UP001056336">
    <property type="component" value="Chromosome"/>
</dbReference>
<keyword evidence="4" id="KW-0233">DNA recombination</keyword>
<evidence type="ECO:0000256" key="2">
    <source>
        <dbReference type="ARBA" id="ARBA00009840"/>
    </source>
</evidence>
<dbReference type="PANTHER" id="PTHR30563:SF0">
    <property type="entry name" value="DNA RECOMBINATION PROTEIN RMUC"/>
    <property type="match status" value="1"/>
</dbReference>
<keyword evidence="3" id="KW-0175">Coiled coil</keyword>
<proteinExistence type="inferred from homology"/>
<reference evidence="5" key="1">
    <citation type="journal article" date="2018" name="Int. J. Syst. Evol. Microbiol.">
        <title>Jatrophihabitans telluris sp. nov., isolated from sediment soil of lava forest wetlands and the emended description of the genus Jatrophihabitans.</title>
        <authorList>
            <person name="Lee K.C."/>
            <person name="Suh M.K."/>
            <person name="Eom M.K."/>
            <person name="Kim K.K."/>
            <person name="Kim J.S."/>
            <person name="Kim D.S."/>
            <person name="Ko S.H."/>
            <person name="Shin Y.K."/>
            <person name="Lee J.S."/>
        </authorList>
    </citation>
    <scope>NUCLEOTIDE SEQUENCE</scope>
    <source>
        <strain evidence="5">N237</strain>
    </source>
</reference>
<name>A0ABY4QVR8_9ACTN</name>
<dbReference type="InterPro" id="IPR003798">
    <property type="entry name" value="DNA_recombination_RmuC"/>
</dbReference>
<evidence type="ECO:0000256" key="1">
    <source>
        <dbReference type="ARBA" id="ARBA00003416"/>
    </source>
</evidence>
<dbReference type="RefSeq" id="WP_249770585.1">
    <property type="nucleotide sequence ID" value="NZ_CP097332.1"/>
</dbReference>
<comment type="similarity">
    <text evidence="2">Belongs to the RmuC family.</text>
</comment>
<comment type="function">
    <text evidence="1">Involved in DNA recombination.</text>
</comment>
<gene>
    <name evidence="5" type="ORF">M6D93_15810</name>
</gene>
<dbReference type="Pfam" id="PF02646">
    <property type="entry name" value="RmuC"/>
    <property type="match status" value="1"/>
</dbReference>
<evidence type="ECO:0000313" key="5">
    <source>
        <dbReference type="EMBL" id="UQX87753.1"/>
    </source>
</evidence>